<protein>
    <submittedName>
        <fullName evidence="3">Iron-sulfur cluster assembly accessory protein</fullName>
    </submittedName>
</protein>
<sequence>MPSASHHAAGLPALSRRSRHERGAGPGRWISHRPGADHRAAPITGDLMSEIHHTDRGAANTAAETTGTKPALSLTPAAVAYVKRSRTQEGKEGQALRVGVKAGGCSGFSYFLGFTTERRASDSVFEYEGLSVYVDPRSLEVLAGTEIDYERGLLGAGIQFKNPRVKKSCGCGDSFTI</sequence>
<organism evidence="3 4">
    <name type="scientific">Eiseniibacteriota bacterium</name>
    <dbReference type="NCBI Taxonomy" id="2212470"/>
    <lineage>
        <taxon>Bacteria</taxon>
        <taxon>Candidatus Eiseniibacteriota</taxon>
    </lineage>
</organism>
<dbReference type="EMBL" id="VBOV01000051">
    <property type="protein sequence ID" value="TMQ61073.1"/>
    <property type="molecule type" value="Genomic_DNA"/>
</dbReference>
<evidence type="ECO:0000313" key="4">
    <source>
        <dbReference type="Proteomes" id="UP000320913"/>
    </source>
</evidence>
<reference evidence="3 4" key="1">
    <citation type="journal article" date="2019" name="Nat. Microbiol.">
        <title>Mediterranean grassland soil C-N compound turnover is dependent on rainfall and depth, and is mediated by genomically divergent microorganisms.</title>
        <authorList>
            <person name="Diamond S."/>
            <person name="Andeer P.F."/>
            <person name="Li Z."/>
            <person name="Crits-Christoph A."/>
            <person name="Burstein D."/>
            <person name="Anantharaman K."/>
            <person name="Lane K.R."/>
            <person name="Thomas B.C."/>
            <person name="Pan C."/>
            <person name="Northen T.R."/>
            <person name="Banfield J.F."/>
        </authorList>
    </citation>
    <scope>NUCLEOTIDE SEQUENCE [LARGE SCALE GENOMIC DNA]</scope>
    <source>
        <strain evidence="3">WS_5</strain>
    </source>
</reference>
<dbReference type="SUPFAM" id="SSF89360">
    <property type="entry name" value="HesB-like domain"/>
    <property type="match status" value="1"/>
</dbReference>
<proteinExistence type="predicted"/>
<dbReference type="NCBIfam" id="TIGR00049">
    <property type="entry name" value="iron-sulfur cluster assembly accessory protein"/>
    <property type="match status" value="1"/>
</dbReference>
<dbReference type="GO" id="GO:0051537">
    <property type="term" value="F:2 iron, 2 sulfur cluster binding"/>
    <property type="evidence" value="ECO:0007669"/>
    <property type="project" value="UniProtKB-ARBA"/>
</dbReference>
<dbReference type="GO" id="GO:0016226">
    <property type="term" value="P:iron-sulfur cluster assembly"/>
    <property type="evidence" value="ECO:0007669"/>
    <property type="project" value="InterPro"/>
</dbReference>
<dbReference type="Pfam" id="PF01521">
    <property type="entry name" value="Fe-S_biosyn"/>
    <property type="match status" value="1"/>
</dbReference>
<evidence type="ECO:0000313" key="3">
    <source>
        <dbReference type="EMBL" id="TMQ61073.1"/>
    </source>
</evidence>
<dbReference type="InterPro" id="IPR016092">
    <property type="entry name" value="ATAP"/>
</dbReference>
<name>A0A538TBQ5_UNCEI</name>
<evidence type="ECO:0000259" key="2">
    <source>
        <dbReference type="Pfam" id="PF01521"/>
    </source>
</evidence>
<dbReference type="Proteomes" id="UP000320913">
    <property type="component" value="Unassembled WGS sequence"/>
</dbReference>
<dbReference type="Gene3D" id="2.60.300.12">
    <property type="entry name" value="HesB-like domain"/>
    <property type="match status" value="1"/>
</dbReference>
<dbReference type="PANTHER" id="PTHR47265:SF1">
    <property type="entry name" value="IRON-SULFUR ASSEMBLY PROTEIN ISCA, CHLOROPLASTIC"/>
    <property type="match status" value="1"/>
</dbReference>
<dbReference type="PANTHER" id="PTHR47265">
    <property type="entry name" value="IRON-SULFUR ASSEMBLY PROTEIN ISCA, CHLOROPLASTIC"/>
    <property type="match status" value="1"/>
</dbReference>
<gene>
    <name evidence="3" type="ORF">E6K75_02070</name>
</gene>
<comment type="caution">
    <text evidence="3">The sequence shown here is derived from an EMBL/GenBank/DDBJ whole genome shotgun (WGS) entry which is preliminary data.</text>
</comment>
<dbReference type="InterPro" id="IPR000361">
    <property type="entry name" value="ATAP_core_dom"/>
</dbReference>
<dbReference type="InterPro" id="IPR035903">
    <property type="entry name" value="HesB-like_dom_sf"/>
</dbReference>
<feature type="domain" description="Core" evidence="2">
    <location>
        <begin position="72"/>
        <end position="173"/>
    </location>
</feature>
<feature type="region of interest" description="Disordered" evidence="1">
    <location>
        <begin position="1"/>
        <end position="41"/>
    </location>
</feature>
<evidence type="ECO:0000256" key="1">
    <source>
        <dbReference type="SAM" id="MobiDB-lite"/>
    </source>
</evidence>
<dbReference type="GO" id="GO:0030674">
    <property type="term" value="F:protein-macromolecule adaptor activity"/>
    <property type="evidence" value="ECO:0007669"/>
    <property type="project" value="TreeGrafter"/>
</dbReference>
<dbReference type="InterPro" id="IPR031108">
    <property type="entry name" value="IscA_plant_cyanobact"/>
</dbReference>
<dbReference type="AlphaFoldDB" id="A0A538TBQ5"/>
<accession>A0A538TBQ5</accession>